<gene>
    <name evidence="12" type="ORF">FRUB_00100</name>
</gene>
<evidence type="ECO:0000313" key="12">
    <source>
        <dbReference type="EMBL" id="OWK46401.1"/>
    </source>
</evidence>
<dbReference type="CDD" id="cd00156">
    <property type="entry name" value="REC"/>
    <property type="match status" value="1"/>
</dbReference>
<evidence type="ECO:0000256" key="6">
    <source>
        <dbReference type="ARBA" id="ARBA00023012"/>
    </source>
</evidence>
<dbReference type="InterPro" id="IPR036097">
    <property type="entry name" value="HisK_dim/P_sf"/>
</dbReference>
<keyword evidence="9" id="KW-1133">Transmembrane helix</keyword>
<reference evidence="13" key="1">
    <citation type="submission" date="2017-06" db="EMBL/GenBank/DDBJ databases">
        <title>Genome analysis of Fimbriiglobus ruber SP5, the first member of the order Planctomycetales with confirmed chitinolytic capability.</title>
        <authorList>
            <person name="Ravin N.V."/>
            <person name="Rakitin A.L."/>
            <person name="Ivanova A.A."/>
            <person name="Beletsky A.V."/>
            <person name="Kulichevskaya I.S."/>
            <person name="Mardanov A.V."/>
            <person name="Dedysh S.N."/>
        </authorList>
    </citation>
    <scope>NUCLEOTIDE SEQUENCE [LARGE SCALE GENOMIC DNA]</scope>
    <source>
        <strain evidence="13">SP5</strain>
    </source>
</reference>
<organism evidence="12 13">
    <name type="scientific">Fimbriiglobus ruber</name>
    <dbReference type="NCBI Taxonomy" id="1908690"/>
    <lineage>
        <taxon>Bacteria</taxon>
        <taxon>Pseudomonadati</taxon>
        <taxon>Planctomycetota</taxon>
        <taxon>Planctomycetia</taxon>
        <taxon>Gemmatales</taxon>
        <taxon>Gemmataceae</taxon>
        <taxon>Fimbriiglobus</taxon>
    </lineage>
</organism>
<evidence type="ECO:0000256" key="4">
    <source>
        <dbReference type="ARBA" id="ARBA00022679"/>
    </source>
</evidence>
<dbReference type="PANTHER" id="PTHR45339:SF1">
    <property type="entry name" value="HYBRID SIGNAL TRANSDUCTION HISTIDINE KINASE J"/>
    <property type="match status" value="1"/>
</dbReference>
<dbReference type="CDD" id="cd00082">
    <property type="entry name" value="HisKA"/>
    <property type="match status" value="1"/>
</dbReference>
<evidence type="ECO:0000256" key="9">
    <source>
        <dbReference type="SAM" id="Phobius"/>
    </source>
</evidence>
<evidence type="ECO:0000256" key="7">
    <source>
        <dbReference type="PROSITE-ProRule" id="PRU00169"/>
    </source>
</evidence>
<dbReference type="CDD" id="cd19410">
    <property type="entry name" value="HK9-like_sensor"/>
    <property type="match status" value="1"/>
</dbReference>
<comment type="caution">
    <text evidence="12">The sequence shown here is derived from an EMBL/GenBank/DDBJ whole genome shotgun (WGS) entry which is preliminary data.</text>
</comment>
<keyword evidence="13" id="KW-1185">Reference proteome</keyword>
<dbReference type="PANTHER" id="PTHR45339">
    <property type="entry name" value="HYBRID SIGNAL TRANSDUCTION HISTIDINE KINASE J"/>
    <property type="match status" value="1"/>
</dbReference>
<dbReference type="SUPFAM" id="SSF55781">
    <property type="entry name" value="GAF domain-like"/>
    <property type="match status" value="1"/>
</dbReference>
<dbReference type="Pfam" id="PF00072">
    <property type="entry name" value="Response_reg"/>
    <property type="match status" value="3"/>
</dbReference>
<comment type="catalytic activity">
    <reaction evidence="1">
        <text>ATP + protein L-histidine = ADP + protein N-phospho-L-histidine.</text>
        <dbReference type="EC" id="2.7.13.3"/>
    </reaction>
</comment>
<dbReference type="Proteomes" id="UP000214646">
    <property type="component" value="Unassembled WGS sequence"/>
</dbReference>
<dbReference type="Pfam" id="PF13185">
    <property type="entry name" value="GAF_2"/>
    <property type="match status" value="1"/>
</dbReference>
<keyword evidence="4" id="KW-0808">Transferase</keyword>
<dbReference type="Pfam" id="PF05227">
    <property type="entry name" value="CHASE3"/>
    <property type="match status" value="1"/>
</dbReference>
<feature type="region of interest" description="Disordered" evidence="8">
    <location>
        <begin position="698"/>
        <end position="756"/>
    </location>
</feature>
<accession>A0A225DYG3</accession>
<dbReference type="SUPFAM" id="SSF55874">
    <property type="entry name" value="ATPase domain of HSP90 chaperone/DNA topoisomerase II/histidine kinase"/>
    <property type="match status" value="1"/>
</dbReference>
<dbReference type="OrthoDB" id="9762493at2"/>
<dbReference type="InterPro" id="IPR005467">
    <property type="entry name" value="His_kinase_dom"/>
</dbReference>
<protein>
    <recommendedName>
        <fullName evidence="2">histidine kinase</fullName>
        <ecNumber evidence="2">2.7.13.3</ecNumber>
    </recommendedName>
</protein>
<sequence>MIDLSSRKARGSRAGTDLTLSLGLAAVMLFFIVSGAISYLNTRTLSRGARQVVHSHDVISALDDIVSLMKDAETGQRGYLITGDLRYLEPHTAAVARVDERFHNVEQLTGDNPDQQAHLPALKHQIDVKLRELAETIDLRRTRGFEPAREVVVSDRGKAAMDIVRTQVSAMQQIEKELLAKRLDEMDGAFQVAVASGILTGLLGAVLSGIVAYLVRRAVATRRRQEWLQSGEVGLAKAVGGDQRVEPLGDAALKFLAEYLDAHAGAFFTKDGERFRRAATYGIPATNGTPEQFVPGEGLLGQAAKDDRTFFVHDVPEGYLTIGSALGQGQPRHLAIAPFAAEDAVNAVIELGFIHPPDDATTELLEKVSESVGVAVRSANYRAHLQNLLEETQRQSEELQAQGEELRVSNEEIEEQSRVLKESQSRLEEQQVELERANVQLEEHAQFLETQRDDLSRAKTRLQTQADDLAQASRYKSDFLANMSHELRTPLNSSLILAKLLADNPQGNLSTEQVRYAETIQSAGNDLLTLINDILDLSKIEAGHMEIRPEPVRLAQLADDLGRIFQPVAEQKGLKFHVTIMPGCPDTLDTDRQRLEQVLKNLLSNALKFTEKGAVELRARRATDGRIAFAVTDTGIGIPEHQQQMVFEAFRQADGTTNRKYGGTGLGLSISRELTRLLGGDMHLASEPGRGSTFTVTLPASYDPSKVQPRAPAPTREPAPIEDPPGGARANPPPDVATKAIPAAAPSRSWRTQDDRERLTGNSRVILVVEDDLPFARILYELAHELGFECLIATTAEEALAVAVQYLPGAVVLDIGLPDHSGLSVLDRLKHDARTRHIPVHVVSAGDYAQTALSLGAVGYMLKPVKRDELADTLKRLETRFAQRMRRVLVVEDDPVQLDSLRRLLGSHEVETVGAGSAAECLDRLKGTTFDCMVLDLALPDATGYSLLETLSREDAYAFPPVIVYTGRDLSADEEQRLRRYSKSIIIKGAKSPERLLDEVTLFLHQVVSELPAEQQKMLEKARSRDAALEGRRILVVEDDVRNVFALTSILEPRGAVIQIARNGQEALTALERVRGNQAAAIDLVLMDVMMPEMDGITATREIRKCPEWKKLPVIMLTAKAMPDDQERCLDAGANDYMAKPLDVEKLLSLVRVWMPR</sequence>
<dbReference type="Gene3D" id="1.10.287.130">
    <property type="match status" value="1"/>
</dbReference>
<keyword evidence="3 7" id="KW-0597">Phosphoprotein</keyword>
<dbReference type="PROSITE" id="PS50109">
    <property type="entry name" value="HIS_KIN"/>
    <property type="match status" value="1"/>
</dbReference>
<feature type="region of interest" description="Disordered" evidence="8">
    <location>
        <begin position="394"/>
        <end position="413"/>
    </location>
</feature>
<keyword evidence="5" id="KW-0418">Kinase</keyword>
<dbReference type="InterPro" id="IPR036890">
    <property type="entry name" value="HATPase_C_sf"/>
</dbReference>
<dbReference type="SMART" id="SM00448">
    <property type="entry name" value="REC"/>
    <property type="match status" value="3"/>
</dbReference>
<feature type="compositionally biased region" description="Pro residues" evidence="8">
    <location>
        <begin position="711"/>
        <end position="723"/>
    </location>
</feature>
<dbReference type="RefSeq" id="WP_088251635.1">
    <property type="nucleotide sequence ID" value="NZ_NIDE01000001.1"/>
</dbReference>
<dbReference type="CDD" id="cd16922">
    <property type="entry name" value="HATPase_EvgS-ArcB-TorS-like"/>
    <property type="match status" value="1"/>
</dbReference>
<dbReference type="SMART" id="SM00388">
    <property type="entry name" value="HisKA"/>
    <property type="match status" value="1"/>
</dbReference>
<dbReference type="Gene3D" id="3.40.50.2300">
    <property type="match status" value="3"/>
</dbReference>
<evidence type="ECO:0000259" key="10">
    <source>
        <dbReference type="PROSITE" id="PS50109"/>
    </source>
</evidence>
<dbReference type="FunFam" id="3.30.565.10:FF:000010">
    <property type="entry name" value="Sensor histidine kinase RcsC"/>
    <property type="match status" value="1"/>
</dbReference>
<dbReference type="InterPro" id="IPR003018">
    <property type="entry name" value="GAF"/>
</dbReference>
<evidence type="ECO:0000256" key="8">
    <source>
        <dbReference type="SAM" id="MobiDB-lite"/>
    </source>
</evidence>
<feature type="transmembrane region" description="Helical" evidence="9">
    <location>
        <begin position="20"/>
        <end position="40"/>
    </location>
</feature>
<dbReference type="PRINTS" id="PR00344">
    <property type="entry name" value="BCTRLSENSOR"/>
</dbReference>
<dbReference type="AlphaFoldDB" id="A0A225DYG3"/>
<proteinExistence type="predicted"/>
<feature type="domain" description="Response regulatory" evidence="11">
    <location>
        <begin position="887"/>
        <end position="1003"/>
    </location>
</feature>
<feature type="compositionally biased region" description="Basic and acidic residues" evidence="8">
    <location>
        <begin position="404"/>
        <end position="413"/>
    </location>
</feature>
<dbReference type="Gene3D" id="3.30.450.40">
    <property type="match status" value="1"/>
</dbReference>
<evidence type="ECO:0000256" key="2">
    <source>
        <dbReference type="ARBA" id="ARBA00012438"/>
    </source>
</evidence>
<feature type="modified residue" description="4-aspartylphosphate" evidence="7">
    <location>
        <position position="936"/>
    </location>
</feature>
<dbReference type="EC" id="2.7.13.3" evidence="2"/>
<dbReference type="CDD" id="cd17546">
    <property type="entry name" value="REC_hyHK_CKI1_RcsC-like"/>
    <property type="match status" value="1"/>
</dbReference>
<feature type="domain" description="Histidine kinase" evidence="10">
    <location>
        <begin position="482"/>
        <end position="702"/>
    </location>
</feature>
<evidence type="ECO:0000256" key="5">
    <source>
        <dbReference type="ARBA" id="ARBA00022777"/>
    </source>
</evidence>
<keyword evidence="9" id="KW-0812">Transmembrane</keyword>
<feature type="modified residue" description="4-aspartylphosphate" evidence="7">
    <location>
        <position position="814"/>
    </location>
</feature>
<name>A0A225DYG3_9BACT</name>
<dbReference type="Pfam" id="PF02518">
    <property type="entry name" value="HATPase_c"/>
    <property type="match status" value="1"/>
</dbReference>
<dbReference type="InterPro" id="IPR003661">
    <property type="entry name" value="HisK_dim/P_dom"/>
</dbReference>
<evidence type="ECO:0000313" key="13">
    <source>
        <dbReference type="Proteomes" id="UP000214646"/>
    </source>
</evidence>
<dbReference type="InterPro" id="IPR007891">
    <property type="entry name" value="CHASE3"/>
</dbReference>
<dbReference type="SUPFAM" id="SSF47384">
    <property type="entry name" value="Homodimeric domain of signal transducing histidine kinase"/>
    <property type="match status" value="1"/>
</dbReference>
<dbReference type="GO" id="GO:0000155">
    <property type="term" value="F:phosphorelay sensor kinase activity"/>
    <property type="evidence" value="ECO:0007669"/>
    <property type="project" value="InterPro"/>
</dbReference>
<dbReference type="InterPro" id="IPR001789">
    <property type="entry name" value="Sig_transdc_resp-reg_receiver"/>
</dbReference>
<feature type="domain" description="Response regulatory" evidence="11">
    <location>
        <begin position="765"/>
        <end position="878"/>
    </location>
</feature>
<keyword evidence="9" id="KW-0472">Membrane</keyword>
<dbReference type="Pfam" id="PF00512">
    <property type="entry name" value="HisKA"/>
    <property type="match status" value="1"/>
</dbReference>
<keyword evidence="6" id="KW-0902">Two-component regulatory system</keyword>
<feature type="domain" description="Response regulatory" evidence="11">
    <location>
        <begin position="1033"/>
        <end position="1155"/>
    </location>
</feature>
<dbReference type="SMART" id="SM00387">
    <property type="entry name" value="HATPase_c"/>
    <property type="match status" value="1"/>
</dbReference>
<evidence type="ECO:0000256" key="1">
    <source>
        <dbReference type="ARBA" id="ARBA00000085"/>
    </source>
</evidence>
<dbReference type="PROSITE" id="PS50110">
    <property type="entry name" value="RESPONSE_REGULATORY"/>
    <property type="match status" value="3"/>
</dbReference>
<dbReference type="InterPro" id="IPR004358">
    <property type="entry name" value="Sig_transdc_His_kin-like_C"/>
</dbReference>
<evidence type="ECO:0000259" key="11">
    <source>
        <dbReference type="PROSITE" id="PS50110"/>
    </source>
</evidence>
<dbReference type="Gene3D" id="3.30.565.10">
    <property type="entry name" value="Histidine kinase-like ATPase, C-terminal domain"/>
    <property type="match status" value="1"/>
</dbReference>
<dbReference type="InterPro" id="IPR029016">
    <property type="entry name" value="GAF-like_dom_sf"/>
</dbReference>
<dbReference type="SUPFAM" id="SSF52172">
    <property type="entry name" value="CheY-like"/>
    <property type="match status" value="3"/>
</dbReference>
<evidence type="ECO:0000256" key="3">
    <source>
        <dbReference type="ARBA" id="ARBA00022553"/>
    </source>
</evidence>
<dbReference type="InterPro" id="IPR011006">
    <property type="entry name" value="CheY-like_superfamily"/>
</dbReference>
<feature type="modified residue" description="4-aspartylphosphate" evidence="7">
    <location>
        <position position="1088"/>
    </location>
</feature>
<dbReference type="EMBL" id="NIDE01000001">
    <property type="protein sequence ID" value="OWK46401.1"/>
    <property type="molecule type" value="Genomic_DNA"/>
</dbReference>
<dbReference type="InterPro" id="IPR003594">
    <property type="entry name" value="HATPase_dom"/>
</dbReference>
<feature type="transmembrane region" description="Helical" evidence="9">
    <location>
        <begin position="189"/>
        <end position="215"/>
    </location>
</feature>
<dbReference type="SMART" id="SM00065">
    <property type="entry name" value="GAF"/>
    <property type="match status" value="1"/>
</dbReference>